<evidence type="ECO:0000313" key="2">
    <source>
        <dbReference type="Proteomes" id="UP000219612"/>
    </source>
</evidence>
<organism evidence="1 2">
    <name type="scientific">Paractinoplanes atraurantiacus</name>
    <dbReference type="NCBI Taxonomy" id="1036182"/>
    <lineage>
        <taxon>Bacteria</taxon>
        <taxon>Bacillati</taxon>
        <taxon>Actinomycetota</taxon>
        <taxon>Actinomycetes</taxon>
        <taxon>Micromonosporales</taxon>
        <taxon>Micromonosporaceae</taxon>
        <taxon>Paractinoplanes</taxon>
    </lineage>
</organism>
<dbReference type="RefSeq" id="WP_097328873.1">
    <property type="nucleotide sequence ID" value="NZ_OBDY01000044.1"/>
</dbReference>
<keyword evidence="2" id="KW-1185">Reference proteome</keyword>
<gene>
    <name evidence="1" type="ORF">SAMN05421748_14439</name>
</gene>
<dbReference type="EMBL" id="OBDY01000044">
    <property type="protein sequence ID" value="SNY72875.1"/>
    <property type="molecule type" value="Genomic_DNA"/>
</dbReference>
<protein>
    <submittedName>
        <fullName evidence="1">Uncharacterized protein</fullName>
    </submittedName>
</protein>
<accession>A0A285KJV3</accession>
<sequence>MTGPADPQQLRAPADAERAKFWDLAAVTDAEDVTRAARIAELAARQKAAYRRVVAARGRLTRARRDGSAAQILAAADRLRELQAEADRVADTGIAEMQALIGAGLDNTGVLIEQMGRTSAAQTALTDTYRGGTGAGG</sequence>
<dbReference type="OrthoDB" id="9890639at2"/>
<proteinExistence type="predicted"/>
<name>A0A285KJV3_9ACTN</name>
<dbReference type="AlphaFoldDB" id="A0A285KJV3"/>
<dbReference type="Proteomes" id="UP000219612">
    <property type="component" value="Unassembled WGS sequence"/>
</dbReference>
<reference evidence="1 2" key="1">
    <citation type="submission" date="2017-09" db="EMBL/GenBank/DDBJ databases">
        <authorList>
            <person name="Ehlers B."/>
            <person name="Leendertz F.H."/>
        </authorList>
    </citation>
    <scope>NUCLEOTIDE SEQUENCE [LARGE SCALE GENOMIC DNA]</scope>
    <source>
        <strain evidence="1 2">CGMCC 4.6857</strain>
    </source>
</reference>
<evidence type="ECO:0000313" key="1">
    <source>
        <dbReference type="EMBL" id="SNY72875.1"/>
    </source>
</evidence>